<name>A0A814R4L3_9BILA</name>
<reference evidence="7" key="1">
    <citation type="submission" date="2021-02" db="EMBL/GenBank/DDBJ databases">
        <authorList>
            <person name="Nowell W R."/>
        </authorList>
    </citation>
    <scope>NUCLEOTIDE SEQUENCE</scope>
</reference>
<accession>A0A814R4L3</accession>
<organism evidence="7 8">
    <name type="scientific">Adineta steineri</name>
    <dbReference type="NCBI Taxonomy" id="433720"/>
    <lineage>
        <taxon>Eukaryota</taxon>
        <taxon>Metazoa</taxon>
        <taxon>Spiralia</taxon>
        <taxon>Gnathifera</taxon>
        <taxon>Rotifera</taxon>
        <taxon>Eurotatoria</taxon>
        <taxon>Bdelloidea</taxon>
        <taxon>Adinetida</taxon>
        <taxon>Adinetidae</taxon>
        <taxon>Adineta</taxon>
    </lineage>
</organism>
<dbReference type="SUPFAM" id="SSF53474">
    <property type="entry name" value="alpha/beta-Hydrolases"/>
    <property type="match status" value="1"/>
</dbReference>
<dbReference type="Gene3D" id="3.40.50.1820">
    <property type="entry name" value="alpha/beta hydrolase"/>
    <property type="match status" value="1"/>
</dbReference>
<keyword evidence="5" id="KW-0732">Signal</keyword>
<evidence type="ECO:0000313" key="8">
    <source>
        <dbReference type="Proteomes" id="UP000663860"/>
    </source>
</evidence>
<keyword evidence="3" id="KW-0964">Secreted</keyword>
<comment type="caution">
    <text evidence="7">The sequence shown here is derived from an EMBL/GenBank/DDBJ whole genome shotgun (WGS) entry which is preliminary data.</text>
</comment>
<feature type="signal peptide" evidence="5">
    <location>
        <begin position="1"/>
        <end position="21"/>
    </location>
</feature>
<dbReference type="EMBL" id="CAJNOE010000295">
    <property type="protein sequence ID" value="CAF1126987.1"/>
    <property type="molecule type" value="Genomic_DNA"/>
</dbReference>
<dbReference type="GO" id="GO:0016298">
    <property type="term" value="F:lipase activity"/>
    <property type="evidence" value="ECO:0007669"/>
    <property type="project" value="InterPro"/>
</dbReference>
<protein>
    <recommendedName>
        <fullName evidence="6">Lipase domain-containing protein</fullName>
    </recommendedName>
</protein>
<evidence type="ECO:0000256" key="4">
    <source>
        <dbReference type="RuleBase" id="RU004262"/>
    </source>
</evidence>
<feature type="domain" description="Lipase" evidence="6">
    <location>
        <begin position="67"/>
        <end position="215"/>
    </location>
</feature>
<dbReference type="GO" id="GO:0005615">
    <property type="term" value="C:extracellular space"/>
    <property type="evidence" value="ECO:0007669"/>
    <property type="project" value="TreeGrafter"/>
</dbReference>
<dbReference type="Pfam" id="PF00151">
    <property type="entry name" value="Lipase"/>
    <property type="match status" value="1"/>
</dbReference>
<evidence type="ECO:0000259" key="6">
    <source>
        <dbReference type="Pfam" id="PF00151"/>
    </source>
</evidence>
<dbReference type="PANTHER" id="PTHR11610">
    <property type="entry name" value="LIPASE"/>
    <property type="match status" value="1"/>
</dbReference>
<dbReference type="PANTHER" id="PTHR11610:SF173">
    <property type="entry name" value="LIPASE DOMAIN-CONTAINING PROTEIN-RELATED"/>
    <property type="match status" value="1"/>
</dbReference>
<dbReference type="InterPro" id="IPR029058">
    <property type="entry name" value="AB_hydrolase_fold"/>
</dbReference>
<evidence type="ECO:0000256" key="1">
    <source>
        <dbReference type="ARBA" id="ARBA00004613"/>
    </source>
</evidence>
<sequence length="288" mass="32359">MAPEASFYGLSIILLIHCIDARLAPLQHMADKPLTIDAISANYIPIISSENQINKRQTTGPKPNTTVCYPLVGCFDNNDPFNNAGLEVPQAPEFIETAFLLFTQESPTNPEFLLYDDDDSIRKVDVNPSRWLRIIIHGFSNNHDSVWMNKMKNELLKLKNDELSDVLIVGWGNGAKFPFYPNAVANTRLVGKQIGVLLERLHELKGISFNKVHCIADLGKLDYAIVYFHKAKTLFGWGGQKGDEIIISRLRIRSLEDTLVYSGRCDTSTSVAAYTSQTLLLNRFDCHD</sequence>
<dbReference type="InterPro" id="IPR000734">
    <property type="entry name" value="TAG_lipase"/>
</dbReference>
<comment type="similarity">
    <text evidence="2 4">Belongs to the AB hydrolase superfamily. Lipase family.</text>
</comment>
<comment type="subcellular location">
    <subcellularLocation>
        <location evidence="1">Secreted</location>
    </subcellularLocation>
</comment>
<evidence type="ECO:0000256" key="3">
    <source>
        <dbReference type="ARBA" id="ARBA00022525"/>
    </source>
</evidence>
<feature type="chain" id="PRO_5032640392" description="Lipase domain-containing protein" evidence="5">
    <location>
        <begin position="22"/>
        <end position="288"/>
    </location>
</feature>
<dbReference type="Proteomes" id="UP000663860">
    <property type="component" value="Unassembled WGS sequence"/>
</dbReference>
<dbReference type="GO" id="GO:0016042">
    <property type="term" value="P:lipid catabolic process"/>
    <property type="evidence" value="ECO:0007669"/>
    <property type="project" value="TreeGrafter"/>
</dbReference>
<proteinExistence type="inferred from homology"/>
<evidence type="ECO:0000256" key="2">
    <source>
        <dbReference type="ARBA" id="ARBA00010701"/>
    </source>
</evidence>
<dbReference type="InterPro" id="IPR013818">
    <property type="entry name" value="Lipase"/>
</dbReference>
<gene>
    <name evidence="7" type="ORF">IZO911_LOCUS24470</name>
</gene>
<evidence type="ECO:0000313" key="7">
    <source>
        <dbReference type="EMBL" id="CAF1126987.1"/>
    </source>
</evidence>
<evidence type="ECO:0000256" key="5">
    <source>
        <dbReference type="SAM" id="SignalP"/>
    </source>
</evidence>
<dbReference type="AlphaFoldDB" id="A0A814R4L3"/>